<evidence type="ECO:0000313" key="4">
    <source>
        <dbReference type="Proteomes" id="UP000037632"/>
    </source>
</evidence>
<dbReference type="AlphaFoldDB" id="A0AB34TEU0"/>
<keyword evidence="1" id="KW-0812">Transmembrane</keyword>
<comment type="caution">
    <text evidence="3">The sequence shown here is derived from an EMBL/GenBank/DDBJ whole genome shotgun (WGS) entry which is preliminary data.</text>
</comment>
<evidence type="ECO:0000313" key="2">
    <source>
        <dbReference type="EMBL" id="KOO75662.1"/>
    </source>
</evidence>
<proteinExistence type="predicted"/>
<evidence type="ECO:0008006" key="5">
    <source>
        <dbReference type="Google" id="ProtNLM"/>
    </source>
</evidence>
<dbReference type="EMBL" id="JZIW01000006">
    <property type="protein sequence ID" value="KOO77072.1"/>
    <property type="molecule type" value="Genomic_DNA"/>
</dbReference>
<protein>
    <recommendedName>
        <fullName evidence="5">General secretion pathway protein GspL</fullName>
    </recommendedName>
</protein>
<keyword evidence="1" id="KW-0472">Membrane</keyword>
<accession>A0AB34TEU0</accession>
<reference evidence="3 4" key="1">
    <citation type="journal article" date="2015" name="Antimicrob. Agents Chemother.">
        <title>Whole-Genome Sequencing Identifies Emergence of a Quinolone Resistance Mutation in a Case of Stenotrophomonas maltophilia Bacteremia.</title>
        <authorList>
            <person name="Pak T.R."/>
            <person name="Altman D.R."/>
            <person name="Attie O."/>
            <person name="Sebra R."/>
            <person name="Hamula C.L."/>
            <person name="Lewis M."/>
            <person name="Deikus G."/>
            <person name="Newman L.C."/>
            <person name="Fang G."/>
            <person name="Hand J."/>
            <person name="Papel G."/>
            <person name="Wallach F."/>
            <person name="Schadt E.E."/>
            <person name="Huprikar S."/>
            <person name="van Bakel H."/>
            <person name="Kasarskis A."/>
            <person name="Bashir A."/>
        </authorList>
    </citation>
    <scope>NUCLEOTIDE SEQUENCE [LARGE SCALE GENOMIC DNA]</scope>
    <source>
        <strain evidence="3 4">ISMMS6</strain>
    </source>
</reference>
<gene>
    <name evidence="3" type="ORF">VL23_16505</name>
    <name evidence="2" type="ORF">VL23_19370</name>
</gene>
<name>A0AB34TEU0_STEMA</name>
<keyword evidence="1" id="KW-1133">Transmembrane helix</keyword>
<evidence type="ECO:0000256" key="1">
    <source>
        <dbReference type="SAM" id="Phobius"/>
    </source>
</evidence>
<dbReference type="EMBL" id="JZIW01000009">
    <property type="protein sequence ID" value="KOO75662.1"/>
    <property type="molecule type" value="Genomic_DNA"/>
</dbReference>
<evidence type="ECO:0000313" key="3">
    <source>
        <dbReference type="EMBL" id="KOO77072.1"/>
    </source>
</evidence>
<dbReference type="RefSeq" id="WP_053462742.1">
    <property type="nucleotide sequence ID" value="NZ_JZIW01000006.1"/>
</dbReference>
<sequence>MGNALLIIVLAVACISVGIVRIGSWVIAQHEQEQTRVLLQQVYAACAIAQARADQQERSA</sequence>
<organism evidence="3 4">
    <name type="scientific">Stenotrophomonas maltophilia</name>
    <name type="common">Pseudomonas maltophilia</name>
    <name type="synonym">Xanthomonas maltophilia</name>
    <dbReference type="NCBI Taxonomy" id="40324"/>
    <lineage>
        <taxon>Bacteria</taxon>
        <taxon>Pseudomonadati</taxon>
        <taxon>Pseudomonadota</taxon>
        <taxon>Gammaproteobacteria</taxon>
        <taxon>Lysobacterales</taxon>
        <taxon>Lysobacteraceae</taxon>
        <taxon>Stenotrophomonas</taxon>
        <taxon>Stenotrophomonas maltophilia group</taxon>
    </lineage>
</organism>
<dbReference type="Proteomes" id="UP000037632">
    <property type="component" value="Unassembled WGS sequence"/>
</dbReference>
<feature type="transmembrane region" description="Helical" evidence="1">
    <location>
        <begin position="6"/>
        <end position="28"/>
    </location>
</feature>